<dbReference type="Proteomes" id="UP000885986">
    <property type="component" value="Unassembled WGS sequence"/>
</dbReference>
<dbReference type="AlphaFoldDB" id="A0A7C2XNN7"/>
<evidence type="ECO:0000256" key="1">
    <source>
        <dbReference type="SAM" id="Phobius"/>
    </source>
</evidence>
<protein>
    <submittedName>
        <fullName evidence="2">Dialkylresorcinol condensing enzyme</fullName>
    </submittedName>
</protein>
<dbReference type="SUPFAM" id="SSF52218">
    <property type="entry name" value="Flavoproteins"/>
    <property type="match status" value="1"/>
</dbReference>
<sequence length="320" mass="36026">MKKILVVYYSQSGQLQRVVETITSPLVAAADVELQVEPLRPAVEYPYPWPLLRFLDAFPESVRLDPPPLQPPAIDREARYDLVILAYTVWFLAPAPPVVAFLRSEVGRAVLRDTPVITVIACRNMWHLAQEKMKTLLREAGARLSDNVVLVDQGSSLATFVTTPRWMLTGRRDRLWGLFPPAGVAEEEIAASARFGHAILDALRQGSLDGRRPVLTGLRAVKADIRLVPGEKIATRSFLIWSRLIRLMGLPGSPGRKPVLLIYLVFLLAMIMTVVPISMALRALLRPLFARRLEAQRLYFEGPSGRGEERMREYARMARR</sequence>
<accession>A0A7C2XNN7</accession>
<feature type="transmembrane region" description="Helical" evidence="1">
    <location>
        <begin position="260"/>
        <end position="285"/>
    </location>
</feature>
<dbReference type="EMBL" id="DSDS01000044">
    <property type="protein sequence ID" value="HET97493.1"/>
    <property type="molecule type" value="Genomic_DNA"/>
</dbReference>
<comment type="caution">
    <text evidence="2">The sequence shown here is derived from an EMBL/GenBank/DDBJ whole genome shotgun (WGS) entry which is preliminary data.</text>
</comment>
<dbReference type="InterPro" id="IPR029039">
    <property type="entry name" value="Flavoprotein-like_sf"/>
</dbReference>
<proteinExistence type="predicted"/>
<organism evidence="2">
    <name type="scientific">Desulfurivibrio alkaliphilus</name>
    <dbReference type="NCBI Taxonomy" id="427923"/>
    <lineage>
        <taxon>Bacteria</taxon>
        <taxon>Pseudomonadati</taxon>
        <taxon>Thermodesulfobacteriota</taxon>
        <taxon>Desulfobulbia</taxon>
        <taxon>Desulfobulbales</taxon>
        <taxon>Desulfobulbaceae</taxon>
        <taxon>Desulfurivibrio</taxon>
    </lineage>
</organism>
<keyword evidence="1" id="KW-0472">Membrane</keyword>
<keyword evidence="1" id="KW-1133">Transmembrane helix</keyword>
<reference evidence="2" key="1">
    <citation type="journal article" date="2020" name="mSystems">
        <title>Genome- and Community-Level Interaction Insights into Carbon Utilization and Element Cycling Functions of Hydrothermarchaeota in Hydrothermal Sediment.</title>
        <authorList>
            <person name="Zhou Z."/>
            <person name="Liu Y."/>
            <person name="Xu W."/>
            <person name="Pan J."/>
            <person name="Luo Z.H."/>
            <person name="Li M."/>
        </authorList>
    </citation>
    <scope>NUCLEOTIDE SEQUENCE [LARGE SCALE GENOMIC DNA]</scope>
    <source>
        <strain evidence="2">SpSt-1224</strain>
    </source>
</reference>
<dbReference type="Gene3D" id="3.40.50.360">
    <property type="match status" value="1"/>
</dbReference>
<gene>
    <name evidence="2" type="ORF">ENN98_02065</name>
</gene>
<keyword evidence="1" id="KW-0812">Transmembrane</keyword>
<name>A0A7C2XNN7_9BACT</name>
<evidence type="ECO:0000313" key="2">
    <source>
        <dbReference type="EMBL" id="HET97493.1"/>
    </source>
</evidence>